<reference evidence="1" key="1">
    <citation type="submission" date="2022-03" db="EMBL/GenBank/DDBJ databases">
        <authorList>
            <person name="Martin H S."/>
        </authorList>
    </citation>
    <scope>NUCLEOTIDE SEQUENCE</scope>
</reference>
<evidence type="ECO:0000313" key="1">
    <source>
        <dbReference type="EMBL" id="CAH2075931.1"/>
    </source>
</evidence>
<evidence type="ECO:0000313" key="2">
    <source>
        <dbReference type="Proteomes" id="UP000837857"/>
    </source>
</evidence>
<name>A0ABN8J717_9NEOP</name>
<keyword evidence="2" id="KW-1185">Reference proteome</keyword>
<dbReference type="EMBL" id="OW152821">
    <property type="protein sequence ID" value="CAH2075931.1"/>
    <property type="molecule type" value="Genomic_DNA"/>
</dbReference>
<dbReference type="Proteomes" id="UP000837857">
    <property type="component" value="Chromosome 9"/>
</dbReference>
<proteinExistence type="predicted"/>
<gene>
    <name evidence="1" type="ORF">IPOD504_LOCUS17058</name>
</gene>
<sequence length="191" mass="21136">MGQSRCAWRVSHARVFSKPRTVESAVCPITNGAAKTLGLRKENLSAHWPGEASKLSQYVRPELFNSLSHETWPAKMPLRRSSGKRNYDVLRSTSKLHLPFLASVCGFRTEWGESKSAASPNFPEKIPPGNQSRFIVNRANRVLGGMLGDSFDGGEAARMQTQTPAGSGRANKMNLPRGWRWKIGNVILALF</sequence>
<organism evidence="1 2">
    <name type="scientific">Iphiclides podalirius</name>
    <name type="common">scarce swallowtail</name>
    <dbReference type="NCBI Taxonomy" id="110791"/>
    <lineage>
        <taxon>Eukaryota</taxon>
        <taxon>Metazoa</taxon>
        <taxon>Ecdysozoa</taxon>
        <taxon>Arthropoda</taxon>
        <taxon>Hexapoda</taxon>
        <taxon>Insecta</taxon>
        <taxon>Pterygota</taxon>
        <taxon>Neoptera</taxon>
        <taxon>Endopterygota</taxon>
        <taxon>Lepidoptera</taxon>
        <taxon>Glossata</taxon>
        <taxon>Ditrysia</taxon>
        <taxon>Papilionoidea</taxon>
        <taxon>Papilionidae</taxon>
        <taxon>Papilioninae</taxon>
        <taxon>Iphiclides</taxon>
    </lineage>
</organism>
<accession>A0ABN8J717</accession>
<feature type="non-terminal residue" evidence="1">
    <location>
        <position position="191"/>
    </location>
</feature>
<protein>
    <submittedName>
        <fullName evidence="1">Uncharacterized protein</fullName>
    </submittedName>
</protein>